<feature type="compositionally biased region" description="Acidic residues" evidence="3">
    <location>
        <begin position="534"/>
        <end position="544"/>
    </location>
</feature>
<evidence type="ECO:0000313" key="5">
    <source>
        <dbReference type="Proteomes" id="UP000594262"/>
    </source>
</evidence>
<evidence type="ECO:0000256" key="3">
    <source>
        <dbReference type="SAM" id="MobiDB-lite"/>
    </source>
</evidence>
<comment type="similarity">
    <text evidence="1">Belongs to the SAPS family.</text>
</comment>
<dbReference type="GO" id="GO:0005829">
    <property type="term" value="C:cytosol"/>
    <property type="evidence" value="ECO:0007669"/>
    <property type="project" value="TreeGrafter"/>
</dbReference>
<feature type="compositionally biased region" description="Polar residues" evidence="3">
    <location>
        <begin position="516"/>
        <end position="529"/>
    </location>
</feature>
<sequence>MVTVVETQEKKLEISKWLDDENLIGKLIELLKSSEKEEKHDNVSQLLCEVIKIGRDSISQYTEIEDPLLITLEKKETMQSLVGMMLEDQDGENSDSSIMAGVATFQSMMEITRPVIEGMEEIITPTDLERIANGIHSTLEVLSEHMDSFYKILSQPNTKTSALEMTYGTLQPPLGKVRLGIASLVCTSISTNTKIVNDAIAQTQLLSCLLDLFGRYEWNNFLHTCVQNCIIAILNTEADATPAQQQNHDGQDTEESTQPPPPVDNLLKHMFTDCNLVSWCVTLWKSNILSESAGPNGRKGYMGHLTNIMNEIVNAKERGPNHDHIISMFNELPEETREGWNEVVSNTLAETNERNKCQPLFPQGYADSESDSEPLDPGQRTNISLYDGTLQQAFENYQVQPMTNEFLESFGYDEAIVDDTEHLKNPFDDVGNIDFSINANEESENEKLFENICEQKIKPFDDSDEDDEEEDLWEEKQLTFNANSEPRTNKNEIRSDSDSSEEEQNTAVDEDEDESSVVTWSSSTANQNKKQQDADDVMDIDNDNSNDGKGMWTADFSHMDVQGTDSNGSSNWAAANATSTPTSVLSSSGDNFADFTDISNFGISGEGEGEGEGNDAPVAMETDGTTKPSIYEVKMDEDTADASTETKSTSPSEKTSSPITTQQQEEPSSQSSPEQEESEKMKTDEETPSAVETPAALISEGGNQQKEDSVTPSTSTDNIETTSSLPQANASQSDDLSPKGDNTENRSSPTPENPSSSSSKNDGDNKKSEETKIESSSSNETTKKDENSDPMT</sequence>
<dbReference type="EnsemblMetazoa" id="CLYHEMT010161.1">
    <property type="protein sequence ID" value="CLYHEMP010161.1"/>
    <property type="gene ID" value="CLYHEMG010161"/>
</dbReference>
<feature type="region of interest" description="Disordered" evidence="3">
    <location>
        <begin position="458"/>
        <end position="792"/>
    </location>
</feature>
<feature type="compositionally biased region" description="Basic and acidic residues" evidence="3">
    <location>
        <begin position="781"/>
        <end position="792"/>
    </location>
</feature>
<dbReference type="InterPro" id="IPR007587">
    <property type="entry name" value="SAPS"/>
</dbReference>
<protein>
    <submittedName>
        <fullName evidence="4">Uncharacterized protein</fullName>
    </submittedName>
</protein>
<feature type="compositionally biased region" description="Polar residues" evidence="3">
    <location>
        <begin position="710"/>
        <end position="735"/>
    </location>
</feature>
<feature type="compositionally biased region" description="Basic and acidic residues" evidence="3">
    <location>
        <begin position="761"/>
        <end position="773"/>
    </location>
</feature>
<keyword evidence="5" id="KW-1185">Reference proteome</keyword>
<dbReference type="PANTHER" id="PTHR12634">
    <property type="entry name" value="SIT4 YEAST -ASSOCIATING PROTEIN-RELATED"/>
    <property type="match status" value="1"/>
</dbReference>
<evidence type="ECO:0000313" key="4">
    <source>
        <dbReference type="EnsemblMetazoa" id="CLYHEMP010161.1"/>
    </source>
</evidence>
<organism evidence="4 5">
    <name type="scientific">Clytia hemisphaerica</name>
    <dbReference type="NCBI Taxonomy" id="252671"/>
    <lineage>
        <taxon>Eukaryota</taxon>
        <taxon>Metazoa</taxon>
        <taxon>Cnidaria</taxon>
        <taxon>Hydrozoa</taxon>
        <taxon>Hydroidolina</taxon>
        <taxon>Leptothecata</taxon>
        <taxon>Obeliida</taxon>
        <taxon>Clytiidae</taxon>
        <taxon>Clytia</taxon>
    </lineage>
</organism>
<keyword evidence="2" id="KW-0131">Cell cycle</keyword>
<dbReference type="GO" id="GO:0005634">
    <property type="term" value="C:nucleus"/>
    <property type="evidence" value="ECO:0007669"/>
    <property type="project" value="TreeGrafter"/>
</dbReference>
<reference evidence="4" key="1">
    <citation type="submission" date="2021-01" db="UniProtKB">
        <authorList>
            <consortium name="EnsemblMetazoa"/>
        </authorList>
    </citation>
    <scope>IDENTIFICATION</scope>
</reference>
<feature type="compositionally biased region" description="Acidic residues" evidence="3">
    <location>
        <begin position="462"/>
        <end position="473"/>
    </location>
</feature>
<dbReference type="AlphaFoldDB" id="A0A7M5V2H5"/>
<evidence type="ECO:0000256" key="1">
    <source>
        <dbReference type="ARBA" id="ARBA00006180"/>
    </source>
</evidence>
<dbReference type="PANTHER" id="PTHR12634:SF8">
    <property type="entry name" value="FIERY MOUNTAIN, ISOFORM D"/>
    <property type="match status" value="1"/>
</dbReference>
<dbReference type="GO" id="GO:0019903">
    <property type="term" value="F:protein phosphatase binding"/>
    <property type="evidence" value="ECO:0007669"/>
    <property type="project" value="InterPro"/>
</dbReference>
<feature type="region of interest" description="Disordered" evidence="3">
    <location>
        <begin position="241"/>
        <end position="264"/>
    </location>
</feature>
<dbReference type="OrthoDB" id="295029at2759"/>
<name>A0A7M5V2H5_9CNID</name>
<feature type="compositionally biased region" description="Basic and acidic residues" evidence="3">
    <location>
        <begin position="487"/>
        <end position="497"/>
    </location>
</feature>
<feature type="compositionally biased region" description="Acidic residues" evidence="3">
    <location>
        <begin position="498"/>
        <end position="515"/>
    </location>
</feature>
<dbReference type="GO" id="GO:0019888">
    <property type="term" value="F:protein phosphatase regulator activity"/>
    <property type="evidence" value="ECO:0007669"/>
    <property type="project" value="TreeGrafter"/>
</dbReference>
<evidence type="ECO:0000256" key="2">
    <source>
        <dbReference type="ARBA" id="ARBA00023306"/>
    </source>
</evidence>
<accession>A0A7M5V2H5</accession>
<dbReference type="Proteomes" id="UP000594262">
    <property type="component" value="Unplaced"/>
</dbReference>
<feature type="compositionally biased region" description="Low complexity" evidence="3">
    <location>
        <begin position="566"/>
        <end position="583"/>
    </location>
</feature>
<feature type="region of interest" description="Disordered" evidence="3">
    <location>
        <begin position="358"/>
        <end position="380"/>
    </location>
</feature>
<feature type="compositionally biased region" description="Low complexity" evidence="3">
    <location>
        <begin position="747"/>
        <end position="760"/>
    </location>
</feature>
<dbReference type="Pfam" id="PF04499">
    <property type="entry name" value="SAPS"/>
    <property type="match status" value="1"/>
</dbReference>
<feature type="compositionally biased region" description="Low complexity" evidence="3">
    <location>
        <begin position="643"/>
        <end position="673"/>
    </location>
</feature>
<proteinExistence type="inferred from homology"/>